<evidence type="ECO:0000313" key="1">
    <source>
        <dbReference type="EMBL" id="SVB03167.1"/>
    </source>
</evidence>
<sequence length="56" mass="6077">MRFMDEADHPVSINEAQAKEFALFQKGFGVATALHLLGIDQENLPSTTTASVMLIA</sequence>
<protein>
    <submittedName>
        <fullName evidence="1">Uncharacterized protein</fullName>
    </submittedName>
</protein>
<accession>A0A382AQB7</accession>
<organism evidence="1">
    <name type="scientific">marine metagenome</name>
    <dbReference type="NCBI Taxonomy" id="408172"/>
    <lineage>
        <taxon>unclassified sequences</taxon>
        <taxon>metagenomes</taxon>
        <taxon>ecological metagenomes</taxon>
    </lineage>
</organism>
<gene>
    <name evidence="1" type="ORF">METZ01_LOCUS156021</name>
</gene>
<dbReference type="EMBL" id="UINC01026183">
    <property type="protein sequence ID" value="SVB03167.1"/>
    <property type="molecule type" value="Genomic_DNA"/>
</dbReference>
<name>A0A382AQB7_9ZZZZ</name>
<reference evidence="1" key="1">
    <citation type="submission" date="2018-05" db="EMBL/GenBank/DDBJ databases">
        <authorList>
            <person name="Lanie J.A."/>
            <person name="Ng W.-L."/>
            <person name="Kazmierczak K.M."/>
            <person name="Andrzejewski T.M."/>
            <person name="Davidsen T.M."/>
            <person name="Wayne K.J."/>
            <person name="Tettelin H."/>
            <person name="Glass J.I."/>
            <person name="Rusch D."/>
            <person name="Podicherti R."/>
            <person name="Tsui H.-C.T."/>
            <person name="Winkler M.E."/>
        </authorList>
    </citation>
    <scope>NUCLEOTIDE SEQUENCE</scope>
</reference>
<proteinExistence type="predicted"/>
<dbReference type="AlphaFoldDB" id="A0A382AQB7"/>